<accession>A0A948S061</accession>
<dbReference type="Proteomes" id="UP000777784">
    <property type="component" value="Unassembled WGS sequence"/>
</dbReference>
<dbReference type="InterPro" id="IPR039001">
    <property type="entry name" value="Pal"/>
</dbReference>
<comment type="subcellular location">
    <subcellularLocation>
        <location evidence="8">Cell outer membrane</location>
        <topology evidence="8">Lipid-anchor</topology>
    </subcellularLocation>
</comment>
<dbReference type="InterPro" id="IPR006664">
    <property type="entry name" value="OMP_bac"/>
</dbReference>
<evidence type="ECO:0000256" key="5">
    <source>
        <dbReference type="ARBA" id="ARBA00023237"/>
    </source>
</evidence>
<evidence type="ECO:0000256" key="8">
    <source>
        <dbReference type="HAMAP-Rule" id="MF_02204"/>
    </source>
</evidence>
<evidence type="ECO:0000256" key="1">
    <source>
        <dbReference type="ARBA" id="ARBA00022618"/>
    </source>
</evidence>
<dbReference type="PANTHER" id="PTHR30329">
    <property type="entry name" value="STATOR ELEMENT OF FLAGELLAR MOTOR COMPLEX"/>
    <property type="match status" value="1"/>
</dbReference>
<keyword evidence="1" id="KW-0132">Cell division</keyword>
<reference evidence="12" key="1">
    <citation type="submission" date="2021-05" db="EMBL/GenBank/DDBJ databases">
        <title>Energy efficiency and biological interactions define the core microbiome of deep oligotrophic groundwater.</title>
        <authorList>
            <person name="Mehrshad M."/>
            <person name="Lopez-Fernandez M."/>
            <person name="Bell E."/>
            <person name="Bernier-Latmani R."/>
            <person name="Bertilsson S."/>
            <person name="Dopson M."/>
        </authorList>
    </citation>
    <scope>NUCLEOTIDE SEQUENCE</scope>
    <source>
        <strain evidence="12">Modern_marine.mb.64</strain>
    </source>
</reference>
<dbReference type="GO" id="GO:0051301">
    <property type="term" value="P:cell division"/>
    <property type="evidence" value="ECO:0007669"/>
    <property type="project" value="UniProtKB-KW"/>
</dbReference>
<evidence type="ECO:0000256" key="4">
    <source>
        <dbReference type="ARBA" id="ARBA00023139"/>
    </source>
</evidence>
<evidence type="ECO:0000256" key="7">
    <source>
        <dbReference type="ARBA" id="ARBA00023306"/>
    </source>
</evidence>
<evidence type="ECO:0000256" key="9">
    <source>
        <dbReference type="SAM" id="MobiDB-lite"/>
    </source>
</evidence>
<dbReference type="PRINTS" id="PR01021">
    <property type="entry name" value="OMPADOMAIN"/>
</dbReference>
<name>A0A948S061_UNCEI</name>
<feature type="region of interest" description="Disordered" evidence="9">
    <location>
        <begin position="26"/>
        <end position="62"/>
    </location>
</feature>
<evidence type="ECO:0000259" key="11">
    <source>
        <dbReference type="PROSITE" id="PS51123"/>
    </source>
</evidence>
<sequence length="173" mass="19149">MSKGVRILLICLAVSFLVAALGACSKKPGPSVDVTEGATEGTEEDTGQTIRPDSKPTSPDTDSALKMDDIFFDYDRYNLRSDAMTALERNAKLLSENPESRMILEGHCDERGTTEYNLALGEKRGQAALNFLTRYGIDPSRLTVISYGEERPFDPGHNESAYSKNRRVHFVIQ</sequence>
<feature type="signal peptide" evidence="10">
    <location>
        <begin position="1"/>
        <end position="19"/>
    </location>
</feature>
<organism evidence="12 13">
    <name type="scientific">Eiseniibacteriota bacterium</name>
    <dbReference type="NCBI Taxonomy" id="2212470"/>
    <lineage>
        <taxon>Bacteria</taxon>
        <taxon>Candidatus Eiseniibacteriota</taxon>
    </lineage>
</organism>
<dbReference type="InterPro" id="IPR006665">
    <property type="entry name" value="OmpA-like"/>
</dbReference>
<evidence type="ECO:0000256" key="6">
    <source>
        <dbReference type="ARBA" id="ARBA00023288"/>
    </source>
</evidence>
<keyword evidence="5 8" id="KW-0998">Cell outer membrane</keyword>
<feature type="compositionally biased region" description="Polar residues" evidence="9">
    <location>
        <begin position="48"/>
        <end position="61"/>
    </location>
</feature>
<keyword evidence="2 8" id="KW-0732">Signal</keyword>
<evidence type="ECO:0000256" key="10">
    <source>
        <dbReference type="SAM" id="SignalP"/>
    </source>
</evidence>
<evidence type="ECO:0000256" key="2">
    <source>
        <dbReference type="ARBA" id="ARBA00022729"/>
    </source>
</evidence>
<protein>
    <recommendedName>
        <fullName evidence="8">Peptidoglycan-associated lipoprotein</fullName>
        <shortName evidence="8">PAL</shortName>
    </recommendedName>
</protein>
<evidence type="ECO:0000313" key="13">
    <source>
        <dbReference type="Proteomes" id="UP000777784"/>
    </source>
</evidence>
<dbReference type="Gene3D" id="3.30.1330.60">
    <property type="entry name" value="OmpA-like domain"/>
    <property type="match status" value="1"/>
</dbReference>
<keyword evidence="3 8" id="KW-0472">Membrane</keyword>
<proteinExistence type="inferred from homology"/>
<dbReference type="InterPro" id="IPR050330">
    <property type="entry name" value="Bact_OuterMem_StrucFunc"/>
</dbReference>
<dbReference type="CDD" id="cd07185">
    <property type="entry name" value="OmpA_C-like"/>
    <property type="match status" value="1"/>
</dbReference>
<feature type="domain" description="OmpA-like" evidence="11">
    <location>
        <begin position="59"/>
        <end position="173"/>
    </location>
</feature>
<feature type="chain" id="PRO_5037475331" description="Peptidoglycan-associated lipoprotein" evidence="10">
    <location>
        <begin position="20"/>
        <end position="173"/>
    </location>
</feature>
<keyword evidence="7" id="KW-0131">Cell cycle</keyword>
<dbReference type="InterPro" id="IPR036737">
    <property type="entry name" value="OmpA-like_sf"/>
</dbReference>
<dbReference type="EMBL" id="JAHJDP010000104">
    <property type="protein sequence ID" value="MBU2692878.1"/>
    <property type="molecule type" value="Genomic_DNA"/>
</dbReference>
<dbReference type="NCBIfam" id="TIGR02802">
    <property type="entry name" value="Pal_lipo"/>
    <property type="match status" value="1"/>
</dbReference>
<evidence type="ECO:0000313" key="12">
    <source>
        <dbReference type="EMBL" id="MBU2692878.1"/>
    </source>
</evidence>
<keyword evidence="6 8" id="KW-0449">Lipoprotein</keyword>
<dbReference type="InterPro" id="IPR014169">
    <property type="entry name" value="Pal_lipo_C"/>
</dbReference>
<dbReference type="AlphaFoldDB" id="A0A948S061"/>
<comment type="caution">
    <text evidence="12">The sequence shown here is derived from an EMBL/GenBank/DDBJ whole genome shotgun (WGS) entry which is preliminary data.</text>
</comment>
<dbReference type="PANTHER" id="PTHR30329:SF21">
    <property type="entry name" value="LIPOPROTEIN YIAD-RELATED"/>
    <property type="match status" value="1"/>
</dbReference>
<dbReference type="PROSITE" id="PS51123">
    <property type="entry name" value="OMPA_2"/>
    <property type="match status" value="1"/>
</dbReference>
<dbReference type="HAMAP" id="MF_02204">
    <property type="entry name" value="Pal"/>
    <property type="match status" value="1"/>
</dbReference>
<keyword evidence="4 8" id="KW-0564">Palmitate</keyword>
<dbReference type="GO" id="GO:0009279">
    <property type="term" value="C:cell outer membrane"/>
    <property type="evidence" value="ECO:0007669"/>
    <property type="project" value="UniProtKB-SubCell"/>
</dbReference>
<dbReference type="PROSITE" id="PS51257">
    <property type="entry name" value="PROKAR_LIPOPROTEIN"/>
    <property type="match status" value="1"/>
</dbReference>
<gene>
    <name evidence="8 12" type="primary">pal</name>
    <name evidence="12" type="ORF">KJ970_18315</name>
</gene>
<dbReference type="SUPFAM" id="SSF103088">
    <property type="entry name" value="OmpA-like"/>
    <property type="match status" value="1"/>
</dbReference>
<dbReference type="Pfam" id="PF00691">
    <property type="entry name" value="OmpA"/>
    <property type="match status" value="1"/>
</dbReference>
<comment type="similarity">
    <text evidence="8">Belongs to the Pal lipoprotein family.</text>
</comment>
<evidence type="ECO:0000256" key="3">
    <source>
        <dbReference type="ARBA" id="ARBA00023136"/>
    </source>
</evidence>